<feature type="transmembrane region" description="Helical" evidence="10">
    <location>
        <begin position="272"/>
        <end position="294"/>
    </location>
</feature>
<name>A0AB39Z6L9_DROSZ</name>
<dbReference type="InterPro" id="IPR004117">
    <property type="entry name" value="7tm6_olfct_rcpt"/>
</dbReference>
<evidence type="ECO:0000256" key="5">
    <source>
        <dbReference type="ARBA" id="ARBA00022725"/>
    </source>
</evidence>
<evidence type="ECO:0000256" key="8">
    <source>
        <dbReference type="ARBA" id="ARBA00023170"/>
    </source>
</evidence>
<feature type="transmembrane region" description="Helical" evidence="10">
    <location>
        <begin position="47"/>
        <end position="68"/>
    </location>
</feature>
<keyword evidence="11" id="KW-1185">Reference proteome</keyword>
<evidence type="ECO:0000256" key="9">
    <source>
        <dbReference type="ARBA" id="ARBA00023224"/>
    </source>
</evidence>
<protein>
    <recommendedName>
        <fullName evidence="10">Odorant receptor</fullName>
    </recommendedName>
</protein>
<feature type="transmembrane region" description="Helical" evidence="10">
    <location>
        <begin position="133"/>
        <end position="151"/>
    </location>
</feature>
<reference evidence="12" key="1">
    <citation type="submission" date="2025-08" db="UniProtKB">
        <authorList>
            <consortium name="RefSeq"/>
        </authorList>
    </citation>
    <scope>IDENTIFICATION</scope>
</reference>
<evidence type="ECO:0000256" key="4">
    <source>
        <dbReference type="ARBA" id="ARBA00022692"/>
    </source>
</evidence>
<keyword evidence="5 10" id="KW-0552">Olfaction</keyword>
<keyword evidence="8 10" id="KW-0675">Receptor</keyword>
<sequence>MFGYFKLMYPAPISEPISTRDSNAYLLETLRISGLNFRNDFGVGRKIWRVFSFIYNMLILPVSFPINYTIHLAEFPPDLLLQSLQLCLNTWCFALKFFTLVIYMDRLELANKHFDEMDKYCVKPEEKRKVRDMVAAITRLYLIFVVVYVLYATSTLLDGLFHDRVPYNTYYPFVNWRINRTQLYIQSFLEYFTVGYAIFVATATDSYPVIYVAALRSHILMLKDRIINLGEASNEGGSDRDSIFKSLVDCIKAHRTMLNFCDAIQPIISGTIFAQFIICGSILGIVMINMVLFADQSTRFGIVTYVMAVLLQTFPLCFYCNAIVDDCNELADALFHSSWWMQDKRYQRTVLQFLQKLQQPMTFTAMNIFNINLATNINVSSVISKGTGNSKKNIRSCRWPNSPLPYTPLPAE</sequence>
<dbReference type="GeneID" id="108009448"/>
<evidence type="ECO:0000313" key="11">
    <source>
        <dbReference type="Proteomes" id="UP001652628"/>
    </source>
</evidence>
<keyword evidence="3 10" id="KW-0716">Sensory transduction</keyword>
<feature type="transmembrane region" description="Helical" evidence="10">
    <location>
        <begin position="300"/>
        <end position="320"/>
    </location>
</feature>
<dbReference type="Pfam" id="PF02949">
    <property type="entry name" value="7tm_6"/>
    <property type="match status" value="1"/>
</dbReference>
<evidence type="ECO:0000256" key="10">
    <source>
        <dbReference type="RuleBase" id="RU351113"/>
    </source>
</evidence>
<dbReference type="GO" id="GO:0004984">
    <property type="term" value="F:olfactory receptor activity"/>
    <property type="evidence" value="ECO:0007669"/>
    <property type="project" value="InterPro"/>
</dbReference>
<proteinExistence type="inferred from homology"/>
<evidence type="ECO:0000256" key="2">
    <source>
        <dbReference type="ARBA" id="ARBA00022475"/>
    </source>
</evidence>
<keyword evidence="4 10" id="KW-0812">Transmembrane</keyword>
<comment type="caution">
    <text evidence="10">Lacks conserved residue(s) required for the propagation of feature annotation.</text>
</comment>
<evidence type="ECO:0000256" key="6">
    <source>
        <dbReference type="ARBA" id="ARBA00022989"/>
    </source>
</evidence>
<comment type="subcellular location">
    <subcellularLocation>
        <location evidence="1 10">Cell membrane</location>
        <topology evidence="1 10">Multi-pass membrane protein</topology>
    </subcellularLocation>
</comment>
<evidence type="ECO:0000256" key="3">
    <source>
        <dbReference type="ARBA" id="ARBA00022606"/>
    </source>
</evidence>
<evidence type="ECO:0000256" key="1">
    <source>
        <dbReference type="ARBA" id="ARBA00004651"/>
    </source>
</evidence>
<dbReference type="GO" id="GO:0005886">
    <property type="term" value="C:plasma membrane"/>
    <property type="evidence" value="ECO:0007669"/>
    <property type="project" value="UniProtKB-SubCell"/>
</dbReference>
<evidence type="ECO:0000256" key="7">
    <source>
        <dbReference type="ARBA" id="ARBA00023136"/>
    </source>
</evidence>
<dbReference type="RefSeq" id="XP_016929291.3">
    <property type="nucleotide sequence ID" value="XM_017073802.4"/>
</dbReference>
<gene>
    <name evidence="12" type="primary">Or43b</name>
</gene>
<evidence type="ECO:0000313" key="12">
    <source>
        <dbReference type="RefSeq" id="XP_016929291.3"/>
    </source>
</evidence>
<feature type="transmembrane region" description="Helical" evidence="10">
    <location>
        <begin position="80"/>
        <end position="103"/>
    </location>
</feature>
<accession>A0AB39Z6L9</accession>
<keyword evidence="7 10" id="KW-0472">Membrane</keyword>
<organism evidence="11 12">
    <name type="scientific">Drosophila suzukii</name>
    <name type="common">Spotted-wing drosophila fruit fly</name>
    <dbReference type="NCBI Taxonomy" id="28584"/>
    <lineage>
        <taxon>Eukaryota</taxon>
        <taxon>Metazoa</taxon>
        <taxon>Ecdysozoa</taxon>
        <taxon>Arthropoda</taxon>
        <taxon>Hexapoda</taxon>
        <taxon>Insecta</taxon>
        <taxon>Pterygota</taxon>
        <taxon>Neoptera</taxon>
        <taxon>Endopterygota</taxon>
        <taxon>Diptera</taxon>
        <taxon>Brachycera</taxon>
        <taxon>Muscomorpha</taxon>
        <taxon>Ephydroidea</taxon>
        <taxon>Drosophilidae</taxon>
        <taxon>Drosophila</taxon>
        <taxon>Sophophora</taxon>
    </lineage>
</organism>
<keyword evidence="6 10" id="KW-1133">Transmembrane helix</keyword>
<feature type="transmembrane region" description="Helical" evidence="10">
    <location>
        <begin position="194"/>
        <end position="215"/>
    </location>
</feature>
<keyword evidence="2" id="KW-1003">Cell membrane</keyword>
<dbReference type="GO" id="GO:0007165">
    <property type="term" value="P:signal transduction"/>
    <property type="evidence" value="ECO:0007669"/>
    <property type="project" value="UniProtKB-KW"/>
</dbReference>
<comment type="similarity">
    <text evidence="10">Belongs to the insect chemoreceptor superfamily. Heteromeric odorant receptor channel (TC 1.A.69) family.</text>
</comment>
<dbReference type="AlphaFoldDB" id="A0AB39Z6L9"/>
<dbReference type="PANTHER" id="PTHR21137:SF35">
    <property type="entry name" value="ODORANT RECEPTOR 19A-RELATED"/>
    <property type="match status" value="1"/>
</dbReference>
<dbReference type="GO" id="GO:0005549">
    <property type="term" value="F:odorant binding"/>
    <property type="evidence" value="ECO:0007669"/>
    <property type="project" value="InterPro"/>
</dbReference>
<dbReference type="PANTHER" id="PTHR21137">
    <property type="entry name" value="ODORANT RECEPTOR"/>
    <property type="match status" value="1"/>
</dbReference>
<dbReference type="Proteomes" id="UP001652628">
    <property type="component" value="Chromosome 2R"/>
</dbReference>
<keyword evidence="9 10" id="KW-0807">Transducer</keyword>